<sequence>MEIIELKHPYQEKEIIQEPIVLALGFFDGVHLGHQAVIRKAKEEAVKYGYKLAVMTFNQHPKIVYTKLDDESMFYLSTNERKAELLADFGVDILYLVEYTWDFGSQAPQEFVDRYLVDLNAKVVVAGFDYTYGKPEVANMQTLPEHAAGRFEIVEVDKLMIDEHKISSTSIREHIEAGDVTAANKELGYLYETSGIVVHGEKRGGSLLGYPTANVETTAKEFLPGIGVYVVEFNVAGQWYQGMASIGYNVTFGDHRYITCEVFILDFDRMIYGENVKIRWHKYLRGEIKFDGLDNLIKQLDQDLIDTRQYFEAL</sequence>
<dbReference type="SMART" id="SM00904">
    <property type="entry name" value="Flavokinase"/>
    <property type="match status" value="1"/>
</dbReference>
<dbReference type="InterPro" id="IPR015865">
    <property type="entry name" value="Riboflavin_kinase_bac/euk"/>
</dbReference>
<dbReference type="EC" id="2.7.1.26" evidence="14"/>
<evidence type="ECO:0000256" key="8">
    <source>
        <dbReference type="ARBA" id="ARBA00022777"/>
    </source>
</evidence>
<dbReference type="RefSeq" id="WP_153862712.1">
    <property type="nucleotide sequence ID" value="NZ_WJQR01000015.1"/>
</dbReference>
<dbReference type="PANTHER" id="PTHR22749">
    <property type="entry name" value="RIBOFLAVIN KINASE/FMN ADENYLYLTRANSFERASE"/>
    <property type="match status" value="1"/>
</dbReference>
<evidence type="ECO:0000256" key="7">
    <source>
        <dbReference type="ARBA" id="ARBA00022741"/>
    </source>
</evidence>
<evidence type="ECO:0000256" key="12">
    <source>
        <dbReference type="ARBA" id="ARBA00047880"/>
    </source>
</evidence>
<keyword evidence="11" id="KW-0511">Multifunctional enzyme</keyword>
<dbReference type="SUPFAM" id="SSF52374">
    <property type="entry name" value="Nucleotidylyl transferase"/>
    <property type="match status" value="1"/>
</dbReference>
<keyword evidence="18" id="KW-1185">Reference proteome</keyword>
<comment type="pathway">
    <text evidence="2 14">Cofactor biosynthesis; FMN biosynthesis; FMN from riboflavin (ATP route): step 1/1.</text>
</comment>
<reference evidence="18 19" key="1">
    <citation type="submission" date="2019-11" db="EMBL/GenBank/DDBJ databases">
        <title>Characterisation of Fundicoccus ignavus gen. nov. sp. nov., a novel genus of the family Aerococcaceae isolated from bulk tank milk.</title>
        <authorList>
            <person name="Siebert A."/>
            <person name="Huptas C."/>
            <person name="Wenning M."/>
            <person name="Scherer S."/>
            <person name="Doll E.V."/>
        </authorList>
    </citation>
    <scope>NUCLEOTIDE SEQUENCE [LARGE SCALE GENOMIC DNA]</scope>
    <source>
        <strain evidence="16 19">DSM 109653</strain>
        <strain evidence="17 18">WS4759</strain>
    </source>
</reference>
<dbReference type="Proteomes" id="UP000469870">
    <property type="component" value="Unassembled WGS sequence"/>
</dbReference>
<dbReference type="SUPFAM" id="SSF82114">
    <property type="entry name" value="Riboflavin kinase-like"/>
    <property type="match status" value="1"/>
</dbReference>
<dbReference type="Gene3D" id="2.40.30.30">
    <property type="entry name" value="Riboflavin kinase-like"/>
    <property type="match status" value="1"/>
</dbReference>
<keyword evidence="9 14" id="KW-0274">FAD</keyword>
<comment type="pathway">
    <text evidence="1 14">Cofactor biosynthesis; FAD biosynthesis; FAD from FMN: step 1/1.</text>
</comment>
<dbReference type="UniPathway" id="UPA00277">
    <property type="reaction ID" value="UER00407"/>
</dbReference>
<comment type="similarity">
    <text evidence="14">Belongs to the ribF family.</text>
</comment>
<dbReference type="GO" id="GO:0005524">
    <property type="term" value="F:ATP binding"/>
    <property type="evidence" value="ECO:0007669"/>
    <property type="project" value="UniProtKB-UniRule"/>
</dbReference>
<evidence type="ECO:0000256" key="5">
    <source>
        <dbReference type="ARBA" id="ARBA00022679"/>
    </source>
</evidence>
<comment type="catalytic activity">
    <reaction evidence="12 14">
        <text>riboflavin + ATP = FMN + ADP + H(+)</text>
        <dbReference type="Rhea" id="RHEA:14357"/>
        <dbReference type="ChEBI" id="CHEBI:15378"/>
        <dbReference type="ChEBI" id="CHEBI:30616"/>
        <dbReference type="ChEBI" id="CHEBI:57986"/>
        <dbReference type="ChEBI" id="CHEBI:58210"/>
        <dbReference type="ChEBI" id="CHEBI:456216"/>
        <dbReference type="EC" id="2.7.1.26"/>
    </reaction>
</comment>
<comment type="caution">
    <text evidence="17">The sequence shown here is derived from an EMBL/GenBank/DDBJ whole genome shotgun (WGS) entry which is preliminary data.</text>
</comment>
<dbReference type="Pfam" id="PF06574">
    <property type="entry name" value="FAD_syn"/>
    <property type="match status" value="1"/>
</dbReference>
<dbReference type="EMBL" id="WJQS01000002">
    <property type="protein sequence ID" value="MRI84656.1"/>
    <property type="molecule type" value="Genomic_DNA"/>
</dbReference>
<name>A0A6I2GBP5_9LACT</name>
<evidence type="ECO:0000313" key="16">
    <source>
        <dbReference type="EMBL" id="MRI82651.1"/>
    </source>
</evidence>
<dbReference type="PIRSF" id="PIRSF004491">
    <property type="entry name" value="FAD_Synth"/>
    <property type="match status" value="1"/>
</dbReference>
<evidence type="ECO:0000256" key="13">
    <source>
        <dbReference type="ARBA" id="ARBA00049494"/>
    </source>
</evidence>
<evidence type="ECO:0000256" key="9">
    <source>
        <dbReference type="ARBA" id="ARBA00022827"/>
    </source>
</evidence>
<dbReference type="InterPro" id="IPR023468">
    <property type="entry name" value="Riboflavin_kinase"/>
</dbReference>
<dbReference type="Pfam" id="PF01687">
    <property type="entry name" value="Flavokinase"/>
    <property type="match status" value="1"/>
</dbReference>
<evidence type="ECO:0000256" key="2">
    <source>
        <dbReference type="ARBA" id="ARBA00005201"/>
    </source>
</evidence>
<protein>
    <recommendedName>
        <fullName evidence="14">Riboflavin biosynthesis protein</fullName>
    </recommendedName>
    <domain>
        <recommendedName>
            <fullName evidence="14">Riboflavin kinase</fullName>
            <ecNumber evidence="14">2.7.1.26</ecNumber>
        </recommendedName>
        <alternativeName>
            <fullName evidence="14">Flavokinase</fullName>
        </alternativeName>
    </domain>
    <domain>
        <recommendedName>
            <fullName evidence="14">FMN adenylyltransferase</fullName>
            <ecNumber evidence="14">2.7.7.2</ecNumber>
        </recommendedName>
        <alternativeName>
            <fullName evidence="14">FAD pyrophosphorylase</fullName>
        </alternativeName>
        <alternativeName>
            <fullName evidence="14">FAD synthase</fullName>
        </alternativeName>
    </domain>
</protein>
<evidence type="ECO:0000259" key="15">
    <source>
        <dbReference type="SMART" id="SM00904"/>
    </source>
</evidence>
<dbReference type="Proteomes" id="UP000430975">
    <property type="component" value="Unassembled WGS sequence"/>
</dbReference>
<accession>A0A6I2GBP5</accession>
<keyword evidence="5 14" id="KW-0808">Transferase</keyword>
<organism evidence="17 18">
    <name type="scientific">Fundicoccus ignavus</name>
    <dbReference type="NCBI Taxonomy" id="2664442"/>
    <lineage>
        <taxon>Bacteria</taxon>
        <taxon>Bacillati</taxon>
        <taxon>Bacillota</taxon>
        <taxon>Bacilli</taxon>
        <taxon>Lactobacillales</taxon>
        <taxon>Aerococcaceae</taxon>
        <taxon>Fundicoccus</taxon>
    </lineage>
</organism>
<dbReference type="GO" id="GO:0003919">
    <property type="term" value="F:FMN adenylyltransferase activity"/>
    <property type="evidence" value="ECO:0007669"/>
    <property type="project" value="UniProtKB-UniRule"/>
</dbReference>
<dbReference type="InterPro" id="IPR014729">
    <property type="entry name" value="Rossmann-like_a/b/a_fold"/>
</dbReference>
<dbReference type="InterPro" id="IPR023465">
    <property type="entry name" value="Riboflavin_kinase_dom_sf"/>
</dbReference>
<dbReference type="InterPro" id="IPR002606">
    <property type="entry name" value="Riboflavin_kinase_bac"/>
</dbReference>
<dbReference type="CDD" id="cd02064">
    <property type="entry name" value="FAD_synthetase_N"/>
    <property type="match status" value="1"/>
</dbReference>
<dbReference type="UniPathway" id="UPA00276">
    <property type="reaction ID" value="UER00406"/>
</dbReference>
<keyword evidence="4 14" id="KW-0288">FMN</keyword>
<dbReference type="EC" id="2.7.7.2" evidence="14"/>
<proteinExistence type="inferred from homology"/>
<evidence type="ECO:0000256" key="4">
    <source>
        <dbReference type="ARBA" id="ARBA00022643"/>
    </source>
</evidence>
<dbReference type="EMBL" id="WJQR01000015">
    <property type="protein sequence ID" value="MRI82651.1"/>
    <property type="molecule type" value="Genomic_DNA"/>
</dbReference>
<evidence type="ECO:0000256" key="1">
    <source>
        <dbReference type="ARBA" id="ARBA00004726"/>
    </source>
</evidence>
<gene>
    <name evidence="17" type="primary">ribF</name>
    <name evidence="17" type="ORF">GIY09_01930</name>
    <name evidence="16" type="ORF">GIY11_11580</name>
</gene>
<keyword evidence="8 14" id="KW-0418">Kinase</keyword>
<evidence type="ECO:0000256" key="3">
    <source>
        <dbReference type="ARBA" id="ARBA00022630"/>
    </source>
</evidence>
<dbReference type="PANTHER" id="PTHR22749:SF6">
    <property type="entry name" value="RIBOFLAVIN KINASE"/>
    <property type="match status" value="1"/>
</dbReference>
<dbReference type="NCBIfam" id="TIGR00083">
    <property type="entry name" value="ribF"/>
    <property type="match status" value="1"/>
</dbReference>
<evidence type="ECO:0000256" key="14">
    <source>
        <dbReference type="PIRNR" id="PIRNR004491"/>
    </source>
</evidence>
<dbReference type="GO" id="GO:0009231">
    <property type="term" value="P:riboflavin biosynthetic process"/>
    <property type="evidence" value="ECO:0007669"/>
    <property type="project" value="InterPro"/>
</dbReference>
<dbReference type="GO" id="GO:0006747">
    <property type="term" value="P:FAD biosynthetic process"/>
    <property type="evidence" value="ECO:0007669"/>
    <property type="project" value="UniProtKB-UniRule"/>
</dbReference>
<dbReference type="Gene3D" id="3.40.50.620">
    <property type="entry name" value="HUPs"/>
    <property type="match status" value="1"/>
</dbReference>
<evidence type="ECO:0000313" key="18">
    <source>
        <dbReference type="Proteomes" id="UP000430975"/>
    </source>
</evidence>
<keyword evidence="6 14" id="KW-0548">Nucleotidyltransferase</keyword>
<keyword evidence="3 14" id="KW-0285">Flavoprotein</keyword>
<keyword evidence="7 14" id="KW-0547">Nucleotide-binding</keyword>
<dbReference type="GO" id="GO:0008531">
    <property type="term" value="F:riboflavin kinase activity"/>
    <property type="evidence" value="ECO:0007669"/>
    <property type="project" value="UniProtKB-UniRule"/>
</dbReference>
<dbReference type="FunFam" id="3.40.50.620:FF:000021">
    <property type="entry name" value="Riboflavin biosynthesis protein"/>
    <property type="match status" value="1"/>
</dbReference>
<evidence type="ECO:0000256" key="10">
    <source>
        <dbReference type="ARBA" id="ARBA00022840"/>
    </source>
</evidence>
<evidence type="ECO:0000313" key="17">
    <source>
        <dbReference type="EMBL" id="MRI84656.1"/>
    </source>
</evidence>
<feature type="domain" description="Riboflavin kinase" evidence="15">
    <location>
        <begin position="186"/>
        <end position="312"/>
    </location>
</feature>
<evidence type="ECO:0000256" key="6">
    <source>
        <dbReference type="ARBA" id="ARBA00022695"/>
    </source>
</evidence>
<evidence type="ECO:0000256" key="11">
    <source>
        <dbReference type="ARBA" id="ARBA00023268"/>
    </source>
</evidence>
<dbReference type="AlphaFoldDB" id="A0A6I2GBP5"/>
<comment type="catalytic activity">
    <reaction evidence="13 14">
        <text>FMN + ATP + H(+) = FAD + diphosphate</text>
        <dbReference type="Rhea" id="RHEA:17237"/>
        <dbReference type="ChEBI" id="CHEBI:15378"/>
        <dbReference type="ChEBI" id="CHEBI:30616"/>
        <dbReference type="ChEBI" id="CHEBI:33019"/>
        <dbReference type="ChEBI" id="CHEBI:57692"/>
        <dbReference type="ChEBI" id="CHEBI:58210"/>
        <dbReference type="EC" id="2.7.7.2"/>
    </reaction>
</comment>
<dbReference type="InterPro" id="IPR015864">
    <property type="entry name" value="FAD_synthase"/>
</dbReference>
<dbReference type="GO" id="GO:0009398">
    <property type="term" value="P:FMN biosynthetic process"/>
    <property type="evidence" value="ECO:0007669"/>
    <property type="project" value="UniProtKB-UniRule"/>
</dbReference>
<keyword evidence="10 14" id="KW-0067">ATP-binding</keyword>
<evidence type="ECO:0000313" key="19">
    <source>
        <dbReference type="Proteomes" id="UP000469870"/>
    </source>
</evidence>